<dbReference type="Pfam" id="PF01145">
    <property type="entry name" value="Band_7"/>
    <property type="match status" value="1"/>
</dbReference>
<keyword evidence="10" id="KW-1185">Reference proteome</keyword>
<evidence type="ECO:0000256" key="6">
    <source>
        <dbReference type="ARBA" id="ARBA00023136"/>
    </source>
</evidence>
<evidence type="ECO:0000256" key="3">
    <source>
        <dbReference type="ARBA" id="ARBA00017055"/>
    </source>
</evidence>
<dbReference type="InterPro" id="IPR050710">
    <property type="entry name" value="Band7/mec-2_domain"/>
</dbReference>
<dbReference type="PRINTS" id="PR00721">
    <property type="entry name" value="STOMATIN"/>
</dbReference>
<gene>
    <name evidence="9" type="ORF">SAMN02745150_00336</name>
</gene>
<sequence length="324" mass="36657">MNILSLIPLIITIAIIGVLLTMSIRIVQQGQTMLIERFGKFNKILPAGLNFIIPFLDAPRMIFWRIPMRRGDKYFYVEQNTPFVDLRETVYDFPAQSVITKDNVTIQINAVLYYQIMDATKAVYEIADLPQAIEKLTQTTLRNLIGELELDQTLSSRDIINNKLQTILDEATDKWGVKINRVELQDISPPADIQAAMEKQMRAEREKREMILRAEGEKQAAILSAEGEKQARIREAEGFKESEILRAEGFSEARERIAKAESESLKLISENIKNVNPANYLISLKYIETLKELGSSGNKTIMMPYEASAMIGSIGSIKEALIKG</sequence>
<keyword evidence="6 7" id="KW-0472">Membrane</keyword>
<feature type="transmembrane region" description="Helical" evidence="7">
    <location>
        <begin position="6"/>
        <end position="27"/>
    </location>
</feature>
<evidence type="ECO:0000259" key="8">
    <source>
        <dbReference type="SMART" id="SM00244"/>
    </source>
</evidence>
<dbReference type="InterPro" id="IPR001107">
    <property type="entry name" value="Band_7"/>
</dbReference>
<dbReference type="PANTHER" id="PTHR43327:SF10">
    <property type="entry name" value="STOMATIN-LIKE PROTEIN 2, MITOCHONDRIAL"/>
    <property type="match status" value="1"/>
</dbReference>
<keyword evidence="4 7" id="KW-0812">Transmembrane</keyword>
<dbReference type="PROSITE" id="PS01270">
    <property type="entry name" value="BAND_7"/>
    <property type="match status" value="1"/>
</dbReference>
<comment type="subcellular location">
    <subcellularLocation>
        <location evidence="1">Membrane</location>
        <topology evidence="1">Single-pass membrane protein</topology>
    </subcellularLocation>
</comment>
<evidence type="ECO:0000256" key="5">
    <source>
        <dbReference type="ARBA" id="ARBA00022989"/>
    </source>
</evidence>
<dbReference type="AlphaFoldDB" id="A0A1I1D5Y6"/>
<evidence type="ECO:0000256" key="7">
    <source>
        <dbReference type="SAM" id="Phobius"/>
    </source>
</evidence>
<comment type="similarity">
    <text evidence="2">Belongs to the band 7/mec-2 family.</text>
</comment>
<dbReference type="PANTHER" id="PTHR43327">
    <property type="entry name" value="STOMATIN-LIKE PROTEIN 2, MITOCHONDRIAL"/>
    <property type="match status" value="1"/>
</dbReference>
<dbReference type="SUPFAM" id="SSF117892">
    <property type="entry name" value="Band 7/SPFH domain"/>
    <property type="match status" value="1"/>
</dbReference>
<dbReference type="Gene3D" id="3.30.479.30">
    <property type="entry name" value="Band 7 domain"/>
    <property type="match status" value="1"/>
</dbReference>
<accession>A0A1I1D5Y6</accession>
<dbReference type="FunFam" id="3.30.479.30:FF:000004">
    <property type="entry name" value="Putative membrane protease family, stomatin"/>
    <property type="match status" value="1"/>
</dbReference>
<dbReference type="EMBL" id="FOKY01000001">
    <property type="protein sequence ID" value="SFB70197.1"/>
    <property type="molecule type" value="Genomic_DNA"/>
</dbReference>
<dbReference type="CDD" id="cd08829">
    <property type="entry name" value="SPFH_paraslipin"/>
    <property type="match status" value="1"/>
</dbReference>
<evidence type="ECO:0000313" key="10">
    <source>
        <dbReference type="Proteomes" id="UP000240042"/>
    </source>
</evidence>
<dbReference type="GO" id="GO:0098552">
    <property type="term" value="C:side of membrane"/>
    <property type="evidence" value="ECO:0007669"/>
    <property type="project" value="UniProtKB-ARBA"/>
</dbReference>
<dbReference type="SMART" id="SM00244">
    <property type="entry name" value="PHB"/>
    <property type="match status" value="1"/>
</dbReference>
<dbReference type="InterPro" id="IPR001972">
    <property type="entry name" value="Stomatin_HflK_fam"/>
</dbReference>
<dbReference type="RefSeq" id="WP_092317728.1">
    <property type="nucleotide sequence ID" value="NZ_FOKY01000001.1"/>
</dbReference>
<dbReference type="GO" id="GO:0005886">
    <property type="term" value="C:plasma membrane"/>
    <property type="evidence" value="ECO:0007669"/>
    <property type="project" value="UniProtKB-ARBA"/>
</dbReference>
<protein>
    <recommendedName>
        <fullName evidence="3">Protein QmcA</fullName>
    </recommendedName>
</protein>
<proteinExistence type="inferred from homology"/>
<evidence type="ECO:0000256" key="1">
    <source>
        <dbReference type="ARBA" id="ARBA00004167"/>
    </source>
</evidence>
<organism evidence="9 10">
    <name type="scientific">Brevinema andersonii</name>
    <dbReference type="NCBI Taxonomy" id="34097"/>
    <lineage>
        <taxon>Bacteria</taxon>
        <taxon>Pseudomonadati</taxon>
        <taxon>Spirochaetota</taxon>
        <taxon>Spirochaetia</taxon>
        <taxon>Brevinematales</taxon>
        <taxon>Brevinemataceae</taxon>
        <taxon>Brevinema</taxon>
    </lineage>
</organism>
<name>A0A1I1D5Y6_BREAD</name>
<evidence type="ECO:0000256" key="2">
    <source>
        <dbReference type="ARBA" id="ARBA00008164"/>
    </source>
</evidence>
<evidence type="ECO:0000256" key="4">
    <source>
        <dbReference type="ARBA" id="ARBA00022692"/>
    </source>
</evidence>
<reference evidence="10" key="1">
    <citation type="submission" date="2016-10" db="EMBL/GenBank/DDBJ databases">
        <authorList>
            <person name="Varghese N."/>
            <person name="Submissions S."/>
        </authorList>
    </citation>
    <scope>NUCLEOTIDE SEQUENCE [LARGE SCALE GENOMIC DNA]</scope>
    <source>
        <strain evidence="10">ATCC 43811</strain>
    </source>
</reference>
<keyword evidence="5 7" id="KW-1133">Transmembrane helix</keyword>
<evidence type="ECO:0000313" key="9">
    <source>
        <dbReference type="EMBL" id="SFB70197.1"/>
    </source>
</evidence>
<feature type="domain" description="Band 7" evidence="8">
    <location>
        <begin position="22"/>
        <end position="201"/>
    </location>
</feature>
<dbReference type="STRING" id="34097.SAMN02745150_00336"/>
<dbReference type="InterPro" id="IPR018080">
    <property type="entry name" value="Band_7/stomatin-like_CS"/>
</dbReference>
<dbReference type="OrthoDB" id="9809197at2"/>
<dbReference type="Proteomes" id="UP000240042">
    <property type="component" value="Unassembled WGS sequence"/>
</dbReference>
<dbReference type="InterPro" id="IPR036013">
    <property type="entry name" value="Band_7/SPFH_dom_sf"/>
</dbReference>